<keyword evidence="3" id="KW-0808">Transferase</keyword>
<proteinExistence type="predicted"/>
<evidence type="ECO:0000259" key="2">
    <source>
        <dbReference type="Pfam" id="PF13439"/>
    </source>
</evidence>
<evidence type="ECO:0000313" key="3">
    <source>
        <dbReference type="EMBL" id="CUV09007.1"/>
    </source>
</evidence>
<dbReference type="CDD" id="cd03811">
    <property type="entry name" value="GT4_GT28_WabH-like"/>
    <property type="match status" value="1"/>
</dbReference>
<evidence type="ECO:0000259" key="1">
    <source>
        <dbReference type="Pfam" id="PF00534"/>
    </source>
</evidence>
<name>A0A170QCE0_9ZZZZ</name>
<protein>
    <submittedName>
        <fullName evidence="3">Glycosyl transferase, group 1</fullName>
    </submittedName>
</protein>
<accession>A0A170QCE0</accession>
<dbReference type="InterPro" id="IPR001296">
    <property type="entry name" value="Glyco_trans_1"/>
</dbReference>
<dbReference type="PANTHER" id="PTHR12526">
    <property type="entry name" value="GLYCOSYLTRANSFERASE"/>
    <property type="match status" value="1"/>
</dbReference>
<gene>
    <name evidence="3" type="ORF">MGWOODY_Mmi432</name>
</gene>
<dbReference type="GO" id="GO:0016757">
    <property type="term" value="F:glycosyltransferase activity"/>
    <property type="evidence" value="ECO:0007669"/>
    <property type="project" value="InterPro"/>
</dbReference>
<feature type="domain" description="Glycosyltransferase subfamily 4-like N-terminal" evidence="2">
    <location>
        <begin position="18"/>
        <end position="166"/>
    </location>
</feature>
<feature type="domain" description="Glycosyl transferase family 1" evidence="1">
    <location>
        <begin position="181"/>
        <end position="343"/>
    </location>
</feature>
<reference evidence="3" key="1">
    <citation type="submission" date="2015-10" db="EMBL/GenBank/DDBJ databases">
        <authorList>
            <person name="Gilbert D.G."/>
        </authorList>
    </citation>
    <scope>NUCLEOTIDE SEQUENCE</scope>
</reference>
<dbReference type="Pfam" id="PF13439">
    <property type="entry name" value="Glyco_transf_4"/>
    <property type="match status" value="1"/>
</dbReference>
<organism evidence="3">
    <name type="scientific">hydrothermal vent metagenome</name>
    <dbReference type="NCBI Taxonomy" id="652676"/>
    <lineage>
        <taxon>unclassified sequences</taxon>
        <taxon>metagenomes</taxon>
        <taxon>ecological metagenomes</taxon>
    </lineage>
</organism>
<dbReference type="Pfam" id="PF00534">
    <property type="entry name" value="Glycos_transf_1"/>
    <property type="match status" value="1"/>
</dbReference>
<dbReference type="InterPro" id="IPR028098">
    <property type="entry name" value="Glyco_trans_4-like_N"/>
</dbReference>
<dbReference type="AlphaFoldDB" id="A0A170QCE0"/>
<sequence>MDKKLNIFFSNSISAHKWGGGEKWMITAACGLKERGHEVTLSGKANSILLSKAEEAGLKILPLNIYADYNPFKIWYTKRILKREKVDVIMLNLNKDIRVAGIAARWAKVPVIIARNGIQLFSDKWKHKKTIELVDGIITNSESIRTAYNNFSWMPKEKTTVIYNGLKMNGTIIEPADVHTIYNIPKDRLIFVAAGRLTRQKGFDLLIDATSQMNGTSKLFTVLIAGTGKDRKTLEKQIDRNKLNGNVKLIGFQNNLSAVIKAADYVIMPSRQEGMPNVVMESMALGKPILAANVNGVSELMAHRKTGYIFKPMNVNAICEAMHFVLNQHGSDEISNWGVAAKKQVADHFTLGTMIDRLESYFYEQYGQSHR</sequence>
<dbReference type="EMBL" id="FAXC01000150">
    <property type="protein sequence ID" value="CUV09007.1"/>
    <property type="molecule type" value="Genomic_DNA"/>
</dbReference>
<dbReference type="SUPFAM" id="SSF53756">
    <property type="entry name" value="UDP-Glycosyltransferase/glycogen phosphorylase"/>
    <property type="match status" value="1"/>
</dbReference>
<dbReference type="Gene3D" id="3.40.50.2000">
    <property type="entry name" value="Glycogen Phosphorylase B"/>
    <property type="match status" value="2"/>
</dbReference>